<sequence length="123" mass="12941">MEESAEYAVGDRYNRGAQEGEGAEPGDSAATADESTTVLLMSDLMISLRDVFASATAEDRITFEYTITNDGLSDATRVTVSEVLADGLHLLPSGADPSDCSVSGREVTCRIGTLPLGKAGYCR</sequence>
<evidence type="ECO:0000259" key="2">
    <source>
        <dbReference type="Pfam" id="PF01345"/>
    </source>
</evidence>
<dbReference type="AlphaFoldDB" id="A0A381RWD6"/>
<accession>A0A381RWD6</accession>
<dbReference type="EMBL" id="UINC01002325">
    <property type="protein sequence ID" value="SUZ95441.1"/>
    <property type="molecule type" value="Genomic_DNA"/>
</dbReference>
<dbReference type="InterPro" id="IPR001434">
    <property type="entry name" value="OmcB-like_DUF11"/>
</dbReference>
<feature type="region of interest" description="Disordered" evidence="1">
    <location>
        <begin position="1"/>
        <end position="34"/>
    </location>
</feature>
<feature type="domain" description="DUF11" evidence="2">
    <location>
        <begin position="53"/>
        <end position="117"/>
    </location>
</feature>
<dbReference type="Pfam" id="PF01345">
    <property type="entry name" value="DUF11"/>
    <property type="match status" value="1"/>
</dbReference>
<protein>
    <recommendedName>
        <fullName evidence="2">DUF11 domain-containing protein</fullName>
    </recommendedName>
</protein>
<evidence type="ECO:0000313" key="3">
    <source>
        <dbReference type="EMBL" id="SUZ95441.1"/>
    </source>
</evidence>
<organism evidence="3">
    <name type="scientific">marine metagenome</name>
    <dbReference type="NCBI Taxonomy" id="408172"/>
    <lineage>
        <taxon>unclassified sequences</taxon>
        <taxon>metagenomes</taxon>
        <taxon>ecological metagenomes</taxon>
    </lineage>
</organism>
<gene>
    <name evidence="3" type="ORF">METZ01_LOCUS48295</name>
</gene>
<reference evidence="3" key="1">
    <citation type="submission" date="2018-05" db="EMBL/GenBank/DDBJ databases">
        <authorList>
            <person name="Lanie J.A."/>
            <person name="Ng W.-L."/>
            <person name="Kazmierczak K.M."/>
            <person name="Andrzejewski T.M."/>
            <person name="Davidsen T.M."/>
            <person name="Wayne K.J."/>
            <person name="Tettelin H."/>
            <person name="Glass J.I."/>
            <person name="Rusch D."/>
            <person name="Podicherti R."/>
            <person name="Tsui H.-C.T."/>
            <person name="Winkler M.E."/>
        </authorList>
    </citation>
    <scope>NUCLEOTIDE SEQUENCE</scope>
</reference>
<dbReference type="InterPro" id="IPR047589">
    <property type="entry name" value="DUF11_rpt"/>
</dbReference>
<name>A0A381RWD6_9ZZZZ</name>
<evidence type="ECO:0000256" key="1">
    <source>
        <dbReference type="SAM" id="MobiDB-lite"/>
    </source>
</evidence>
<dbReference type="NCBIfam" id="TIGR01451">
    <property type="entry name" value="B_ant_repeat"/>
    <property type="match status" value="1"/>
</dbReference>
<proteinExistence type="predicted"/>